<dbReference type="Proteomes" id="UP000075787">
    <property type="component" value="Unassembled WGS sequence"/>
</dbReference>
<evidence type="ECO:0000313" key="2">
    <source>
        <dbReference type="EMBL" id="KYO50853.1"/>
    </source>
</evidence>
<gene>
    <name evidence="2" type="ORF">AUP44_01350</name>
</gene>
<dbReference type="OrthoDB" id="9795340at2"/>
<dbReference type="NCBIfam" id="NF006040">
    <property type="entry name" value="PRK08183.1"/>
    <property type="match status" value="1"/>
</dbReference>
<dbReference type="PANTHER" id="PTHR12910:SF2">
    <property type="entry name" value="NADH DEHYDROGENASE [UBIQUINONE] 1 ALPHA SUBCOMPLEX SUBUNIT 12"/>
    <property type="match status" value="1"/>
</dbReference>
<evidence type="ECO:0008006" key="4">
    <source>
        <dbReference type="Google" id="ProtNLM"/>
    </source>
</evidence>
<dbReference type="InterPro" id="IPR007763">
    <property type="entry name" value="NDUFA12"/>
</dbReference>
<comment type="caution">
    <text evidence="2">The sequence shown here is derived from an EMBL/GenBank/DDBJ whole genome shotgun (WGS) entry which is preliminary data.</text>
</comment>
<name>A0A161Q0L9_9PROT</name>
<accession>A0A161Q0L9</accession>
<evidence type="ECO:0000313" key="3">
    <source>
        <dbReference type="Proteomes" id="UP000075787"/>
    </source>
</evidence>
<dbReference type="RefSeq" id="WP_062767428.1">
    <property type="nucleotide sequence ID" value="NZ_CP121027.1"/>
</dbReference>
<protein>
    <recommendedName>
        <fullName evidence="4">NADH:ubiquinone oxidoreductase subunit NDUFA12</fullName>
    </recommendedName>
</protein>
<dbReference type="GO" id="GO:0045271">
    <property type="term" value="C:respiratory chain complex I"/>
    <property type="evidence" value="ECO:0007669"/>
    <property type="project" value="InterPro"/>
</dbReference>
<dbReference type="Pfam" id="PF05071">
    <property type="entry name" value="NDUFA12"/>
    <property type="match status" value="1"/>
</dbReference>
<dbReference type="GeneID" id="97240902"/>
<evidence type="ECO:0000256" key="1">
    <source>
        <dbReference type="SAM" id="MobiDB-lite"/>
    </source>
</evidence>
<dbReference type="EMBL" id="LPZR01000190">
    <property type="protein sequence ID" value="KYO50853.1"/>
    <property type="molecule type" value="Genomic_DNA"/>
</dbReference>
<proteinExistence type="predicted"/>
<reference evidence="2 3" key="1">
    <citation type="submission" date="2015-12" db="EMBL/GenBank/DDBJ databases">
        <title>Genome sequence of Tistrella mobilis MCCC 1A02139.</title>
        <authorList>
            <person name="Lu L."/>
            <person name="Lai Q."/>
            <person name="Shao Z."/>
            <person name="Qian P."/>
        </authorList>
    </citation>
    <scope>NUCLEOTIDE SEQUENCE [LARGE SCALE GENOMIC DNA]</scope>
    <source>
        <strain evidence="2 3">MCCC 1A02139</strain>
    </source>
</reference>
<organism evidence="2 3">
    <name type="scientific">Tistrella mobilis</name>
    <dbReference type="NCBI Taxonomy" id="171437"/>
    <lineage>
        <taxon>Bacteria</taxon>
        <taxon>Pseudomonadati</taxon>
        <taxon>Pseudomonadota</taxon>
        <taxon>Alphaproteobacteria</taxon>
        <taxon>Geminicoccales</taxon>
        <taxon>Geminicoccaceae</taxon>
        <taxon>Tistrella</taxon>
    </lineage>
</organism>
<dbReference type="GO" id="GO:0006979">
    <property type="term" value="P:response to oxidative stress"/>
    <property type="evidence" value="ECO:0007669"/>
    <property type="project" value="TreeGrafter"/>
</dbReference>
<sequence>MTNLMTRLYTLRHGVSVGEDEFGNRYFRHKDNPSRRWVTYGKGVDPTTVPPEWHRWLHGTTDKTPVEAPLARKTWEKPFEPNHTGSAEAYLPKGHILAGGERPKATGDYEPWTPS</sequence>
<feature type="region of interest" description="Disordered" evidence="1">
    <location>
        <begin position="76"/>
        <end position="115"/>
    </location>
</feature>
<dbReference type="AlphaFoldDB" id="A0A161Q0L9"/>
<dbReference type="PANTHER" id="PTHR12910">
    <property type="entry name" value="NADH-UBIQUINONE OXIDOREDUCTASE SUBUNIT B17.2"/>
    <property type="match status" value="1"/>
</dbReference>